<evidence type="ECO:0000256" key="4">
    <source>
        <dbReference type="ARBA" id="ARBA00022676"/>
    </source>
</evidence>
<name>A0A674H7Q5_TAEGU</name>
<keyword evidence="11" id="KW-1015">Disulfide bond</keyword>
<protein>
    <recommendedName>
        <fullName evidence="14">alpha-N-acetylgalactosaminide alpha-2,6-sialyltransferase</fullName>
        <ecNumber evidence="14">2.4.3.3</ecNumber>
    </recommendedName>
</protein>
<keyword evidence="10" id="KW-0472">Membrane</keyword>
<comment type="catalytic activity">
    <reaction evidence="13">
        <text>a beta-D-galactosyl-(1-&gt;3)-N-acetyl-alpha-D-galactosaminyl derivative + CMP-N-acetyl-beta-neuraminate = a beta-D-galactosyl-(1-&gt;3)-[N-acetyl-alpha-neuraminyl-(2-&gt;6)]-N-acetyl-alpha-D-galactosaminyl derivative + CMP + H(+)</text>
        <dbReference type="Rhea" id="RHEA:11136"/>
        <dbReference type="ChEBI" id="CHEBI:15378"/>
        <dbReference type="ChEBI" id="CHEBI:57812"/>
        <dbReference type="ChEBI" id="CHEBI:60377"/>
        <dbReference type="ChEBI" id="CHEBI:133470"/>
        <dbReference type="ChEBI" id="CHEBI:140764"/>
        <dbReference type="EC" id="2.4.3.3"/>
    </reaction>
    <physiologicalReaction direction="left-to-right" evidence="13">
        <dbReference type="Rhea" id="RHEA:11137"/>
    </physiologicalReaction>
</comment>
<reference evidence="18" key="3">
    <citation type="submission" date="2025-09" db="UniProtKB">
        <authorList>
            <consortium name="Ensembl"/>
        </authorList>
    </citation>
    <scope>IDENTIFICATION</scope>
</reference>
<evidence type="ECO:0000256" key="10">
    <source>
        <dbReference type="ARBA" id="ARBA00023136"/>
    </source>
</evidence>
<dbReference type="Gene3D" id="3.90.1480.20">
    <property type="entry name" value="Glycosyl transferase family 29"/>
    <property type="match status" value="1"/>
</dbReference>
<dbReference type="InterPro" id="IPR038578">
    <property type="entry name" value="GT29-like_sf"/>
</dbReference>
<proteinExistence type="inferred from homology"/>
<dbReference type="PANTHER" id="PTHR45941:SF5">
    <property type="entry name" value="ALPHA-N-ACETYLGALACTOSAMINIDE ALPHA-2,6-SIALYLTRANSFERASE 2"/>
    <property type="match status" value="1"/>
</dbReference>
<keyword evidence="9" id="KW-0333">Golgi apparatus</keyword>
<organism evidence="18 19">
    <name type="scientific">Taeniopygia guttata</name>
    <name type="common">Zebra finch</name>
    <name type="synonym">Poephila guttata</name>
    <dbReference type="NCBI Taxonomy" id="59729"/>
    <lineage>
        <taxon>Eukaryota</taxon>
        <taxon>Metazoa</taxon>
        <taxon>Chordata</taxon>
        <taxon>Craniata</taxon>
        <taxon>Vertebrata</taxon>
        <taxon>Euteleostomi</taxon>
        <taxon>Archelosauria</taxon>
        <taxon>Archosauria</taxon>
        <taxon>Dinosauria</taxon>
        <taxon>Saurischia</taxon>
        <taxon>Theropoda</taxon>
        <taxon>Coelurosauria</taxon>
        <taxon>Aves</taxon>
        <taxon>Neognathae</taxon>
        <taxon>Neoaves</taxon>
        <taxon>Telluraves</taxon>
        <taxon>Australaves</taxon>
        <taxon>Passeriformes</taxon>
        <taxon>Passeroidea</taxon>
        <taxon>Estrildidae</taxon>
        <taxon>Estrildinae</taxon>
        <taxon>Taeniopygia</taxon>
    </lineage>
</organism>
<keyword evidence="4" id="KW-0328">Glycosyltransferase</keyword>
<evidence type="ECO:0000256" key="7">
    <source>
        <dbReference type="ARBA" id="ARBA00022968"/>
    </source>
</evidence>
<keyword evidence="12" id="KW-0325">Glycoprotein</keyword>
<evidence type="ECO:0000256" key="12">
    <source>
        <dbReference type="ARBA" id="ARBA00023180"/>
    </source>
</evidence>
<dbReference type="Ensembl" id="ENSTGUT00000025469.1">
    <property type="protein sequence ID" value="ENSTGUP00000030684.1"/>
    <property type="gene ID" value="ENSTGUG00000007819.2"/>
</dbReference>
<evidence type="ECO:0000256" key="13">
    <source>
        <dbReference type="ARBA" id="ARBA00036348"/>
    </source>
</evidence>
<evidence type="ECO:0000256" key="5">
    <source>
        <dbReference type="ARBA" id="ARBA00022679"/>
    </source>
</evidence>
<evidence type="ECO:0000256" key="1">
    <source>
        <dbReference type="ARBA" id="ARBA00004323"/>
    </source>
</evidence>
<dbReference type="GO" id="GO:0001665">
    <property type="term" value="F:alpha-N-acetylgalactosaminide alpha-2,6-sialyltransferase activity"/>
    <property type="evidence" value="ECO:0007669"/>
    <property type="project" value="UniProtKB-EC"/>
</dbReference>
<feature type="region of interest" description="Disordered" evidence="17">
    <location>
        <begin position="377"/>
        <end position="397"/>
    </location>
</feature>
<dbReference type="PANTHER" id="PTHR45941">
    <property type="entry name" value="ALPHA-N-ACETYLGALACTOSAMINIDE ALPHA-2,6-SIALYLTRANSFERASE 2-LIKE-RELATED"/>
    <property type="match status" value="1"/>
</dbReference>
<evidence type="ECO:0000256" key="11">
    <source>
        <dbReference type="ARBA" id="ARBA00023157"/>
    </source>
</evidence>
<sequence length="704" mass="77352">MPCLQSGTEQGLGGRWVWICSLAGAVAGTETQLPLCSCASTRCASRARGVRLRSPPAFTCPQAPRQRSCNKEPLSPPQYPPSGTAPAARAGGGAGGSEGPFCVGMNGSPVPLRWAPTSCSPAHPQPQCPQLSLAPWGSGHPKLFRVGSPCYSGGIRACLSHPHGRGCPMHPKNLQTPIADCFSSRTTKGVLLACPVYSSPVLFGLRRSGMVGRAREVSVGFPQNCRLGWVLFLVFGSPRATRRWWLHKPCVLQILISPLVGEEEINGEEEIMVVVLSCSSHRWGDVRVLNVTSSAESSLVFSQLAAARATGPSSLRDTTGSQQPQMGSWRQLREVRRKDAQPSWQELGGPCPLWASPVPKQWIFNSAICFPHPSGNSLQPSAELEEPEPSRKQPSPCLHSVTARAKADPKFREIFRFNTPVLMWDQHFTLETWNRLKTRHVPYGWQGLSLAVVGSTLQLLNASANRHLFDRAAFSGGCVRCAVVGNGGILNGSRQGKAIDSHHLVFRLNGAVIKGFEEDVGTKVSFYGFTVNTMKNSLISYEEYGFTQIPQGKDLRYIFIPSDVRDYLMLKSAIQGSPVPEGSDKGDDPQKYFGLEASAEKFKLLHPDFLQYLTARFLRSELLNTQYSSLYMPSTGALMLLTALHTCDQVSAYGFITANYEQFSDHYYEVEKKPLVFYANHDMLLEAALWRSLHRAGIITLYQR</sequence>
<dbReference type="GeneTree" id="ENSGT00940000160433"/>
<dbReference type="Proteomes" id="UP000007754">
    <property type="component" value="Chromosome 18"/>
</dbReference>
<comment type="subcellular location">
    <subcellularLocation>
        <location evidence="1">Golgi apparatus membrane</location>
        <topology evidence="1">Single-pass type II membrane protein</topology>
    </subcellularLocation>
</comment>
<feature type="compositionally biased region" description="Polar residues" evidence="17">
    <location>
        <begin position="311"/>
        <end position="328"/>
    </location>
</feature>
<dbReference type="EC" id="2.4.3.3" evidence="14"/>
<dbReference type="InterPro" id="IPR001675">
    <property type="entry name" value="Glyco_trans_29"/>
</dbReference>
<comment type="similarity">
    <text evidence="3">Belongs to the glycosyltransferase 29 family.</text>
</comment>
<evidence type="ECO:0000256" key="3">
    <source>
        <dbReference type="ARBA" id="ARBA00006003"/>
    </source>
</evidence>
<accession>A0A674H7Q5</accession>
<dbReference type="Pfam" id="PF00777">
    <property type="entry name" value="Glyco_transf_29"/>
    <property type="match status" value="1"/>
</dbReference>
<comment type="catalytic activity">
    <reaction evidence="16">
        <text>a 3-O-[N-acetyl-alpha-D-galactosaminyl]-L-threonyl-[protein] + CMP-N-acetyl-beta-neuraminate = a 3-O-[N-acetyl-alpha-neuraminosyl-(2-&gt;6)-N-acetyl-alpha-D-galactosaminyl]-L-threonyl-[protein] + CMP + H(+)</text>
        <dbReference type="Rhea" id="RHEA:81643"/>
        <dbReference type="Rhea" id="RHEA-COMP:11689"/>
        <dbReference type="Rhea" id="RHEA-COMP:19720"/>
        <dbReference type="ChEBI" id="CHEBI:15378"/>
        <dbReference type="ChEBI" id="CHEBI:57812"/>
        <dbReference type="ChEBI" id="CHEBI:60377"/>
        <dbReference type="ChEBI" id="CHEBI:87075"/>
        <dbReference type="ChEBI" id="CHEBI:231970"/>
    </reaction>
    <physiologicalReaction direction="left-to-right" evidence="16">
        <dbReference type="Rhea" id="RHEA:81644"/>
    </physiologicalReaction>
</comment>
<evidence type="ECO:0000256" key="9">
    <source>
        <dbReference type="ARBA" id="ARBA00023034"/>
    </source>
</evidence>
<reference evidence="18" key="2">
    <citation type="submission" date="2025-08" db="UniProtKB">
        <authorList>
            <consortium name="Ensembl"/>
        </authorList>
    </citation>
    <scope>IDENTIFICATION</scope>
</reference>
<evidence type="ECO:0000313" key="19">
    <source>
        <dbReference type="Proteomes" id="UP000007754"/>
    </source>
</evidence>
<gene>
    <name evidence="18" type="primary">ST6GALNAC2</name>
</gene>
<keyword evidence="7" id="KW-0735">Signal-anchor</keyword>
<feature type="region of interest" description="Disordered" evidence="17">
    <location>
        <begin position="55"/>
        <end position="93"/>
    </location>
</feature>
<dbReference type="FunFam" id="3.90.1480.20:FF:000013">
    <property type="entry name" value="ST6 N-acetylgalactosaminide alpha-2,6-sialyltransferase 1"/>
    <property type="match status" value="1"/>
</dbReference>
<keyword evidence="19" id="KW-1185">Reference proteome</keyword>
<evidence type="ECO:0000256" key="14">
    <source>
        <dbReference type="ARBA" id="ARBA00039109"/>
    </source>
</evidence>
<evidence type="ECO:0000256" key="2">
    <source>
        <dbReference type="ARBA" id="ARBA00004922"/>
    </source>
</evidence>
<evidence type="ECO:0000256" key="6">
    <source>
        <dbReference type="ARBA" id="ARBA00022692"/>
    </source>
</evidence>
<feature type="region of interest" description="Disordered" evidence="17">
    <location>
        <begin position="311"/>
        <end position="332"/>
    </location>
</feature>
<evidence type="ECO:0000256" key="17">
    <source>
        <dbReference type="SAM" id="MobiDB-lite"/>
    </source>
</evidence>
<dbReference type="GO" id="GO:0000139">
    <property type="term" value="C:Golgi membrane"/>
    <property type="evidence" value="ECO:0007669"/>
    <property type="project" value="UniProtKB-SubCell"/>
</dbReference>
<evidence type="ECO:0000256" key="15">
    <source>
        <dbReference type="ARBA" id="ARBA00050664"/>
    </source>
</evidence>
<dbReference type="InParanoid" id="A0A674H7Q5"/>
<evidence type="ECO:0000313" key="18">
    <source>
        <dbReference type="Ensembl" id="ENSTGUP00000030684.1"/>
    </source>
</evidence>
<dbReference type="GO" id="GO:0006493">
    <property type="term" value="P:protein O-linked glycosylation"/>
    <property type="evidence" value="ECO:0007669"/>
    <property type="project" value="TreeGrafter"/>
</dbReference>
<keyword evidence="8" id="KW-1133">Transmembrane helix</keyword>
<evidence type="ECO:0000256" key="8">
    <source>
        <dbReference type="ARBA" id="ARBA00022989"/>
    </source>
</evidence>
<comment type="catalytic activity">
    <reaction evidence="15">
        <text>a 3-O-[N-acetyl-alpha-neuraminyl-(2-&gt;3)-beta-D-galactosyl-(1-&gt;3)-N-acetyl-alpha-D-galactosaminyl]-L-threonyl-[protein] + CMP-N-acetyl-beta-neuraminate = a 3-O-{alpha-Neu5Ac-(2-&gt;3)-beta-D-Gal-(1-&gt;3)-[alpha-Neu5Ac-(2-&gt;6)]-alpha-D-GalNAc}-L-threonyl-[protein] + CMP + H(+)</text>
        <dbReference type="Rhea" id="RHEA:81659"/>
        <dbReference type="Rhea" id="RHEA-COMP:14417"/>
        <dbReference type="Rhea" id="RHEA-COMP:16763"/>
        <dbReference type="ChEBI" id="CHEBI:15378"/>
        <dbReference type="ChEBI" id="CHEBI:57812"/>
        <dbReference type="ChEBI" id="CHEBI:60377"/>
        <dbReference type="ChEBI" id="CHEBI:139598"/>
        <dbReference type="ChEBI" id="CHEBI:156398"/>
    </reaction>
    <physiologicalReaction direction="left-to-right" evidence="15">
        <dbReference type="Rhea" id="RHEA:81660"/>
    </physiologicalReaction>
</comment>
<reference evidence="18 19" key="1">
    <citation type="journal article" date="2010" name="Nature">
        <title>The genome of a songbird.</title>
        <authorList>
            <person name="Warren W.C."/>
            <person name="Clayton D.F."/>
            <person name="Ellegren H."/>
            <person name="Arnold A.P."/>
            <person name="Hillier L.W."/>
            <person name="Kunstner A."/>
            <person name="Searle S."/>
            <person name="White S."/>
            <person name="Vilella A.J."/>
            <person name="Fairley S."/>
            <person name="Heger A."/>
            <person name="Kong L."/>
            <person name="Ponting C.P."/>
            <person name="Jarvis E.D."/>
            <person name="Mello C.V."/>
            <person name="Minx P."/>
            <person name="Lovell P."/>
            <person name="Velho T.A."/>
            <person name="Ferris M."/>
            <person name="Balakrishnan C.N."/>
            <person name="Sinha S."/>
            <person name="Blatti C."/>
            <person name="London S.E."/>
            <person name="Li Y."/>
            <person name="Lin Y.C."/>
            <person name="George J."/>
            <person name="Sweedler J."/>
            <person name="Southey B."/>
            <person name="Gunaratne P."/>
            <person name="Watson M."/>
            <person name="Nam K."/>
            <person name="Backstrom N."/>
            <person name="Smeds L."/>
            <person name="Nabholz B."/>
            <person name="Itoh Y."/>
            <person name="Whitney O."/>
            <person name="Pfenning A.R."/>
            <person name="Howard J."/>
            <person name="Volker M."/>
            <person name="Skinner B.M."/>
            <person name="Griffin D.K."/>
            <person name="Ye L."/>
            <person name="McLaren W.M."/>
            <person name="Flicek P."/>
            <person name="Quesada V."/>
            <person name="Velasco G."/>
            <person name="Lopez-Otin C."/>
            <person name="Puente X.S."/>
            <person name="Olender T."/>
            <person name="Lancet D."/>
            <person name="Smit A.F."/>
            <person name="Hubley R."/>
            <person name="Konkel M.K."/>
            <person name="Walker J.A."/>
            <person name="Batzer M.A."/>
            <person name="Gu W."/>
            <person name="Pollock D.D."/>
            <person name="Chen L."/>
            <person name="Cheng Z."/>
            <person name="Eichler E.E."/>
            <person name="Stapley J."/>
            <person name="Slate J."/>
            <person name="Ekblom R."/>
            <person name="Birkhead T."/>
            <person name="Burke T."/>
            <person name="Burt D."/>
            <person name="Scharff C."/>
            <person name="Adam I."/>
            <person name="Richard H."/>
            <person name="Sultan M."/>
            <person name="Soldatov A."/>
            <person name="Lehrach H."/>
            <person name="Edwards S.V."/>
            <person name="Yang S.P."/>
            <person name="Li X."/>
            <person name="Graves T."/>
            <person name="Fulton L."/>
            <person name="Nelson J."/>
            <person name="Chinwalla A."/>
            <person name="Hou S."/>
            <person name="Mardis E.R."/>
            <person name="Wilson R.K."/>
        </authorList>
    </citation>
    <scope>NUCLEOTIDE SEQUENCE [LARGE SCALE GENOMIC DNA]</scope>
</reference>
<keyword evidence="5" id="KW-0808">Transferase</keyword>
<dbReference type="AlphaFoldDB" id="A0A674H7Q5"/>
<evidence type="ECO:0000256" key="16">
    <source>
        <dbReference type="ARBA" id="ARBA00052285"/>
    </source>
</evidence>
<comment type="pathway">
    <text evidence="2">Protein modification; protein glycosylation.</text>
</comment>
<keyword evidence="6" id="KW-0812">Transmembrane</keyword>